<dbReference type="VEuPathDB" id="ToxoDB:BESB_053290"/>
<protein>
    <submittedName>
        <fullName evidence="2">Uncharacterized protein</fullName>
    </submittedName>
</protein>
<dbReference type="KEGG" id="bbes:BESB_053290"/>
<name>A0A2A9MB12_BESBE</name>
<evidence type="ECO:0000313" key="3">
    <source>
        <dbReference type="Proteomes" id="UP000224006"/>
    </source>
</evidence>
<dbReference type="RefSeq" id="XP_029219687.1">
    <property type="nucleotide sequence ID" value="XM_029363764.1"/>
</dbReference>
<dbReference type="GeneID" id="40310258"/>
<comment type="caution">
    <text evidence="2">The sequence shown here is derived from an EMBL/GenBank/DDBJ whole genome shotgun (WGS) entry which is preliminary data.</text>
</comment>
<evidence type="ECO:0000256" key="1">
    <source>
        <dbReference type="SAM" id="SignalP"/>
    </source>
</evidence>
<organism evidence="2 3">
    <name type="scientific">Besnoitia besnoiti</name>
    <name type="common">Apicomplexan protozoan</name>
    <dbReference type="NCBI Taxonomy" id="94643"/>
    <lineage>
        <taxon>Eukaryota</taxon>
        <taxon>Sar</taxon>
        <taxon>Alveolata</taxon>
        <taxon>Apicomplexa</taxon>
        <taxon>Conoidasida</taxon>
        <taxon>Coccidia</taxon>
        <taxon>Eucoccidiorida</taxon>
        <taxon>Eimeriorina</taxon>
        <taxon>Sarcocystidae</taxon>
        <taxon>Besnoitia</taxon>
    </lineage>
</organism>
<gene>
    <name evidence="2" type="ORF">BESB_053290</name>
</gene>
<dbReference type="Proteomes" id="UP000224006">
    <property type="component" value="Chromosome IV"/>
</dbReference>
<keyword evidence="3" id="KW-1185">Reference proteome</keyword>
<sequence length="86" mass="9409">MSARFLSLGVLAGAATAYVCVDSLGLTRERVGFYYRSVVGANQSFVPHSVAYENHVSMSKLLSSCGWDQILLSIYGKVIQTLGYHF</sequence>
<feature type="chain" id="PRO_5013400989" evidence="1">
    <location>
        <begin position="18"/>
        <end position="86"/>
    </location>
</feature>
<keyword evidence="1" id="KW-0732">Signal</keyword>
<feature type="signal peptide" evidence="1">
    <location>
        <begin position="1"/>
        <end position="17"/>
    </location>
</feature>
<reference evidence="2 3" key="1">
    <citation type="submission" date="2017-09" db="EMBL/GenBank/DDBJ databases">
        <title>Genome sequencing of Besnoitia besnoiti strain Bb-Ger1.</title>
        <authorList>
            <person name="Schares G."/>
            <person name="Venepally P."/>
            <person name="Lorenzi H.A."/>
        </authorList>
    </citation>
    <scope>NUCLEOTIDE SEQUENCE [LARGE SCALE GENOMIC DNA]</scope>
    <source>
        <strain evidence="2 3">Bb-Ger1</strain>
    </source>
</reference>
<proteinExistence type="predicted"/>
<dbReference type="EMBL" id="NWUJ01000004">
    <property type="protein sequence ID" value="PFH35678.1"/>
    <property type="molecule type" value="Genomic_DNA"/>
</dbReference>
<dbReference type="AlphaFoldDB" id="A0A2A9MB12"/>
<evidence type="ECO:0000313" key="2">
    <source>
        <dbReference type="EMBL" id="PFH35678.1"/>
    </source>
</evidence>
<accession>A0A2A9MB12</accession>